<dbReference type="PANTHER" id="PTHR14097">
    <property type="entry name" value="OXIDOREDUCTASE HTATIP2"/>
    <property type="match status" value="1"/>
</dbReference>
<gene>
    <name evidence="1" type="ORF">EYC80_006780</name>
</gene>
<accession>A0A5N6JZD2</accession>
<dbReference type="Proteomes" id="UP000326757">
    <property type="component" value="Unassembled WGS sequence"/>
</dbReference>
<dbReference type="OrthoDB" id="9975943at2759"/>
<dbReference type="AlphaFoldDB" id="A0A5N6JZD2"/>
<reference evidence="1 2" key="1">
    <citation type="submission" date="2019-06" db="EMBL/GenBank/DDBJ databases">
        <title>Genome Sequence of the Brown Rot Fungal Pathogen Monilinia laxa.</title>
        <authorList>
            <person name="De Miccolis Angelini R.M."/>
            <person name="Landi L."/>
            <person name="Abate D."/>
            <person name="Pollastro S."/>
            <person name="Romanazzi G."/>
            <person name="Faretra F."/>
        </authorList>
    </citation>
    <scope>NUCLEOTIDE SEQUENCE [LARGE SCALE GENOMIC DNA]</scope>
    <source>
        <strain evidence="1 2">Mlax316</strain>
    </source>
</reference>
<dbReference type="EMBL" id="VIGI01000010">
    <property type="protein sequence ID" value="KAB8294819.1"/>
    <property type="molecule type" value="Genomic_DNA"/>
</dbReference>
<evidence type="ECO:0000313" key="2">
    <source>
        <dbReference type="Proteomes" id="UP000326757"/>
    </source>
</evidence>
<protein>
    <recommendedName>
        <fullName evidence="3">NAD(P)-binding domain-containing protein</fullName>
    </recommendedName>
</protein>
<dbReference type="SUPFAM" id="SSF51735">
    <property type="entry name" value="NAD(P)-binding Rossmann-fold domains"/>
    <property type="match status" value="1"/>
</dbReference>
<name>A0A5N6JZD2_MONLA</name>
<comment type="caution">
    <text evidence="1">The sequence shown here is derived from an EMBL/GenBank/DDBJ whole genome shotgun (WGS) entry which is preliminary data.</text>
</comment>
<dbReference type="Gene3D" id="3.40.50.720">
    <property type="entry name" value="NAD(P)-binding Rossmann-like Domain"/>
    <property type="match status" value="1"/>
</dbReference>
<dbReference type="PANTHER" id="PTHR14097:SF8">
    <property type="entry name" value="NAD(P)-BINDING DOMAIN-CONTAINING PROTEIN"/>
    <property type="match status" value="1"/>
</dbReference>
<proteinExistence type="predicted"/>
<organism evidence="1 2">
    <name type="scientific">Monilinia laxa</name>
    <name type="common">Brown rot fungus</name>
    <name type="synonym">Sclerotinia laxa</name>
    <dbReference type="NCBI Taxonomy" id="61186"/>
    <lineage>
        <taxon>Eukaryota</taxon>
        <taxon>Fungi</taxon>
        <taxon>Dikarya</taxon>
        <taxon>Ascomycota</taxon>
        <taxon>Pezizomycotina</taxon>
        <taxon>Leotiomycetes</taxon>
        <taxon>Helotiales</taxon>
        <taxon>Sclerotiniaceae</taxon>
        <taxon>Monilinia</taxon>
    </lineage>
</organism>
<keyword evidence="2" id="KW-1185">Reference proteome</keyword>
<evidence type="ECO:0008006" key="3">
    <source>
        <dbReference type="Google" id="ProtNLM"/>
    </source>
</evidence>
<sequence length="255" mass="27884">MHLILTGATGLVGSSILQTMLTHPSITKLSILSRSPVPLAENHANHEKAHVIIHNDFKDYPESVLEQLRGAEGCVWALGTSSTGVNREKYTEITQTYTLFAARAFSPLNSPKPFKFLYISGEGATTSPGMLTPMFGIVKGRVESDLLALPSKEKSCDNLRVYNVRPGAVDASAHEEIKAFIPQRTGMLRLLEIGLFPFIRTLSKNMWTPTREMGKVVTELMLGDGERLEETGVVEGSSACGRTLSNIGLRRLGGW</sequence>
<evidence type="ECO:0000313" key="1">
    <source>
        <dbReference type="EMBL" id="KAB8294819.1"/>
    </source>
</evidence>
<dbReference type="InterPro" id="IPR036291">
    <property type="entry name" value="NAD(P)-bd_dom_sf"/>
</dbReference>